<evidence type="ECO:0000313" key="1">
    <source>
        <dbReference type="EMBL" id="GMA35635.1"/>
    </source>
</evidence>
<dbReference type="Pfam" id="PF00771">
    <property type="entry name" value="FHIPEP"/>
    <property type="match status" value="1"/>
</dbReference>
<organism evidence="1 2">
    <name type="scientific">Demequina litorisediminis</name>
    <dbReference type="NCBI Taxonomy" id="1849022"/>
    <lineage>
        <taxon>Bacteria</taxon>
        <taxon>Bacillati</taxon>
        <taxon>Actinomycetota</taxon>
        <taxon>Actinomycetes</taxon>
        <taxon>Micrococcales</taxon>
        <taxon>Demequinaceae</taxon>
        <taxon>Demequina</taxon>
    </lineage>
</organism>
<gene>
    <name evidence="1" type="ORF">GCM10025876_18390</name>
</gene>
<name>A0ABQ6ICW5_9MICO</name>
<sequence length="102" mass="10860">MPTVLSLGEVQRALQGLLEERVSIRDLSRIFEGLSLRAKTSTEPEGLVEAARTALGPAVAAPYVRDGVLRVVTLEPVLEQQARRVAPSGRGRLAVGDRSAAS</sequence>
<dbReference type="Proteomes" id="UP001157125">
    <property type="component" value="Unassembled WGS sequence"/>
</dbReference>
<dbReference type="Gene3D" id="1.10.8.540">
    <property type="entry name" value="FHIPEP family, domain 3"/>
    <property type="match status" value="1"/>
</dbReference>
<accession>A0ABQ6ICW5</accession>
<protein>
    <submittedName>
        <fullName evidence="1">Uncharacterized protein</fullName>
    </submittedName>
</protein>
<evidence type="ECO:0000313" key="2">
    <source>
        <dbReference type="Proteomes" id="UP001157125"/>
    </source>
</evidence>
<dbReference type="PANTHER" id="PTHR30161:SF1">
    <property type="entry name" value="FLAGELLAR BIOSYNTHESIS PROTEIN FLHA-RELATED"/>
    <property type="match status" value="1"/>
</dbReference>
<dbReference type="InterPro" id="IPR001712">
    <property type="entry name" value="T3SS_FHIPEP"/>
</dbReference>
<reference evidence="2" key="1">
    <citation type="journal article" date="2019" name="Int. J. Syst. Evol. Microbiol.">
        <title>The Global Catalogue of Microorganisms (GCM) 10K type strain sequencing project: providing services to taxonomists for standard genome sequencing and annotation.</title>
        <authorList>
            <consortium name="The Broad Institute Genomics Platform"/>
            <consortium name="The Broad Institute Genome Sequencing Center for Infectious Disease"/>
            <person name="Wu L."/>
            <person name="Ma J."/>
        </authorList>
    </citation>
    <scope>NUCLEOTIDE SEQUENCE [LARGE SCALE GENOMIC DNA]</scope>
    <source>
        <strain evidence="2">NBRC 112299</strain>
    </source>
</reference>
<proteinExistence type="predicted"/>
<dbReference type="InterPro" id="IPR042193">
    <property type="entry name" value="FHIPEP_3"/>
</dbReference>
<comment type="caution">
    <text evidence="1">The sequence shown here is derived from an EMBL/GenBank/DDBJ whole genome shotgun (WGS) entry which is preliminary data.</text>
</comment>
<dbReference type="PANTHER" id="PTHR30161">
    <property type="entry name" value="FLAGELLAR EXPORT PROTEIN, MEMBRANE FLHA SUBUNIT-RELATED"/>
    <property type="match status" value="1"/>
</dbReference>
<dbReference type="EMBL" id="BSUN01000001">
    <property type="protein sequence ID" value="GMA35635.1"/>
    <property type="molecule type" value="Genomic_DNA"/>
</dbReference>
<keyword evidence="2" id="KW-1185">Reference proteome</keyword>